<evidence type="ECO:0000313" key="2">
    <source>
        <dbReference type="EMBL" id="AKF11024.1"/>
    </source>
</evidence>
<dbReference type="RefSeq" id="WP_053237935.1">
    <property type="nucleotide sequence ID" value="NZ_CP011125.1"/>
</dbReference>
<dbReference type="KEGG" id="samy:DB32_008173"/>
<dbReference type="EMBL" id="CP011125">
    <property type="protein sequence ID" value="AKF11024.1"/>
    <property type="molecule type" value="Genomic_DNA"/>
</dbReference>
<sequence length="260" mass="28431">MRHRDGSAGDADYGRIGIGYAAHRRPDPRIAACILDALGDARTVLNVGAGAGSYEPRDREVTAVEPSASMRAQRAADLPAAIDATAESLPFDDDTFDASMATFTVHQWSDLRAGLAEMRRVTRGPVLVLSCDPSALDRFWLARYAPEVIATEARRYPAIDTLVQMLGACDVISVPIPLDCTDGFGEAFYGRPERLLDPDVRRAQSAWSFVEPDAIDRAVRTLAHDLEHGIWDAEHGALRTAPTFDGSLRLVVSRSRQRDQ</sequence>
<feature type="domain" description="Methyltransferase type 11" evidence="1">
    <location>
        <begin position="45"/>
        <end position="123"/>
    </location>
</feature>
<name>A0A0F6SHT9_9BACT</name>
<dbReference type="GO" id="GO:0008757">
    <property type="term" value="F:S-adenosylmethionine-dependent methyltransferase activity"/>
    <property type="evidence" value="ECO:0007669"/>
    <property type="project" value="InterPro"/>
</dbReference>
<proteinExistence type="predicted"/>
<dbReference type="InterPro" id="IPR013216">
    <property type="entry name" value="Methyltransf_11"/>
</dbReference>
<evidence type="ECO:0000313" key="3">
    <source>
        <dbReference type="Proteomes" id="UP000034883"/>
    </source>
</evidence>
<dbReference type="InterPro" id="IPR029063">
    <property type="entry name" value="SAM-dependent_MTases_sf"/>
</dbReference>
<dbReference type="Gene3D" id="3.40.50.150">
    <property type="entry name" value="Vaccinia Virus protein VP39"/>
    <property type="match status" value="1"/>
</dbReference>
<reference evidence="2 3" key="1">
    <citation type="submission" date="2015-03" db="EMBL/GenBank/DDBJ databases">
        <title>Genome assembly of Sandaracinus amylolyticus DSM 53668.</title>
        <authorList>
            <person name="Sharma G."/>
            <person name="Subramanian S."/>
        </authorList>
    </citation>
    <scope>NUCLEOTIDE SEQUENCE [LARGE SCALE GENOMIC DNA]</scope>
    <source>
        <strain evidence="2 3">DSM 53668</strain>
    </source>
</reference>
<dbReference type="SUPFAM" id="SSF53335">
    <property type="entry name" value="S-adenosyl-L-methionine-dependent methyltransferases"/>
    <property type="match status" value="1"/>
</dbReference>
<dbReference type="OrthoDB" id="9787738at2"/>
<dbReference type="Proteomes" id="UP000034883">
    <property type="component" value="Chromosome"/>
</dbReference>
<gene>
    <name evidence="2" type="ORF">DB32_008173</name>
</gene>
<keyword evidence="3" id="KW-1185">Reference proteome</keyword>
<evidence type="ECO:0000259" key="1">
    <source>
        <dbReference type="Pfam" id="PF08241"/>
    </source>
</evidence>
<dbReference type="AlphaFoldDB" id="A0A0F6SHT9"/>
<protein>
    <submittedName>
        <fullName evidence="2">Transcriptional regulator, MerR family protein</fullName>
    </submittedName>
</protein>
<dbReference type="STRING" id="927083.DB32_008173"/>
<dbReference type="Pfam" id="PF08241">
    <property type="entry name" value="Methyltransf_11"/>
    <property type="match status" value="1"/>
</dbReference>
<accession>A0A0F6SHT9</accession>
<organism evidence="2 3">
    <name type="scientific">Sandaracinus amylolyticus</name>
    <dbReference type="NCBI Taxonomy" id="927083"/>
    <lineage>
        <taxon>Bacteria</taxon>
        <taxon>Pseudomonadati</taxon>
        <taxon>Myxococcota</taxon>
        <taxon>Polyangia</taxon>
        <taxon>Polyangiales</taxon>
        <taxon>Sandaracinaceae</taxon>
        <taxon>Sandaracinus</taxon>
    </lineage>
</organism>